<dbReference type="Proteomes" id="UP000029669">
    <property type="component" value="Chromosome"/>
</dbReference>
<dbReference type="PANTHER" id="PTHR33434">
    <property type="entry name" value="DEGV DOMAIN-CONTAINING PROTEIN DR_1986-RELATED"/>
    <property type="match status" value="1"/>
</dbReference>
<dbReference type="SUPFAM" id="SSF82549">
    <property type="entry name" value="DAK1/DegV-like"/>
    <property type="match status" value="1"/>
</dbReference>
<dbReference type="InterPro" id="IPR043168">
    <property type="entry name" value="DegV_C"/>
</dbReference>
<keyword evidence="1" id="KW-0446">Lipid-binding</keyword>
<proteinExistence type="predicted"/>
<gene>
    <name evidence="2" type="ORF">TKV_c14050</name>
</gene>
<evidence type="ECO:0000256" key="1">
    <source>
        <dbReference type="ARBA" id="ARBA00023121"/>
    </source>
</evidence>
<dbReference type="KEGG" id="tki:TKV_c14050"/>
<dbReference type="Gene3D" id="3.30.1180.10">
    <property type="match status" value="1"/>
</dbReference>
<sequence length="280" mass="31440">MEKIAIVTDSLSDIPEDLIKTYGIFVVPLTINIEGVAYKDGVDLTKEVFYKLLKEGKLPTTSQVSPVEFIDVFNDLLKSYDYIIAIILSSKLSGTYQSAVIAKDMVDAKRVEVIDSRHYSLGNGFLVLQAAKMAVAGFSKEEIVQKIYDLIPKIRYIMAFDSLDYLYRGGRLPKTQAFLGNILSIKPILMNEDGELKIVDKVRGQKKVIRWIIDYMKNTGVDFKEREVGLIHTDQQEFLNEIEIALRNELGITNFIRSRASCGIGTHAGPAAVGVFFEEK</sequence>
<dbReference type="eggNOG" id="COG1307">
    <property type="taxonomic scope" value="Bacteria"/>
</dbReference>
<organism evidence="2 3">
    <name type="scientific">Thermoanaerobacter kivui</name>
    <name type="common">Acetogenium kivui</name>
    <dbReference type="NCBI Taxonomy" id="2325"/>
    <lineage>
        <taxon>Bacteria</taxon>
        <taxon>Bacillati</taxon>
        <taxon>Bacillota</taxon>
        <taxon>Clostridia</taxon>
        <taxon>Thermoanaerobacterales</taxon>
        <taxon>Thermoanaerobacteraceae</taxon>
        <taxon>Thermoanaerobacter</taxon>
    </lineage>
</organism>
<dbReference type="InterPro" id="IPR050270">
    <property type="entry name" value="DegV_domain_contain"/>
</dbReference>
<evidence type="ECO:0000313" key="2">
    <source>
        <dbReference type="EMBL" id="AIS52576.1"/>
    </source>
</evidence>
<dbReference type="PROSITE" id="PS51482">
    <property type="entry name" value="DEGV"/>
    <property type="match status" value="1"/>
</dbReference>
<accession>A0A097ARX6</accession>
<keyword evidence="3" id="KW-1185">Reference proteome</keyword>
<dbReference type="EMBL" id="CP009170">
    <property type="protein sequence ID" value="AIS52576.1"/>
    <property type="molecule type" value="Genomic_DNA"/>
</dbReference>
<dbReference type="Gene3D" id="3.40.50.10170">
    <property type="match status" value="1"/>
</dbReference>
<dbReference type="GO" id="GO:0008289">
    <property type="term" value="F:lipid binding"/>
    <property type="evidence" value="ECO:0007669"/>
    <property type="project" value="UniProtKB-KW"/>
</dbReference>
<dbReference type="OrthoDB" id="9780660at2"/>
<dbReference type="NCBIfam" id="TIGR00762">
    <property type="entry name" value="DegV"/>
    <property type="match status" value="1"/>
</dbReference>
<dbReference type="RefSeq" id="WP_049685309.1">
    <property type="nucleotide sequence ID" value="NZ_CP009170.1"/>
</dbReference>
<name>A0A097ARX6_THEKI</name>
<reference evidence="3" key="1">
    <citation type="journal article" date="2015" name="Genome Announc.">
        <title>Whole-Genome Sequences of 80 Environmental and Clinical Isolates of Burkholderia pseudomallei.</title>
        <authorList>
            <person name="Johnson S.L."/>
            <person name="Baker A.L."/>
            <person name="Chain P.S."/>
            <person name="Currie B.J."/>
            <person name="Daligault H.E."/>
            <person name="Davenport K.W."/>
            <person name="Davis C.B."/>
            <person name="Inglis T.J."/>
            <person name="Kaestli M."/>
            <person name="Koren S."/>
            <person name="Mayo M."/>
            <person name="Merritt A.J."/>
            <person name="Price E.P."/>
            <person name="Sarovich D.S."/>
            <person name="Warner J."/>
            <person name="Rosovitz M.J."/>
        </authorList>
    </citation>
    <scope>NUCLEOTIDE SEQUENCE [LARGE SCALE GENOMIC DNA]</scope>
    <source>
        <strain evidence="3">DSM 2030</strain>
    </source>
</reference>
<dbReference type="HOGENOM" id="CLU_048251_0_1_9"/>
<evidence type="ECO:0000313" key="3">
    <source>
        <dbReference type="Proteomes" id="UP000029669"/>
    </source>
</evidence>
<dbReference type="STRING" id="2325.TKV_c14050"/>
<dbReference type="InterPro" id="IPR003797">
    <property type="entry name" value="DegV"/>
</dbReference>
<dbReference type="AlphaFoldDB" id="A0A097ARX6"/>
<dbReference type="Pfam" id="PF02645">
    <property type="entry name" value="DegV"/>
    <property type="match status" value="1"/>
</dbReference>
<protein>
    <submittedName>
        <fullName evidence="2">DegV domain-containing protein</fullName>
    </submittedName>
</protein>
<dbReference type="PANTHER" id="PTHR33434:SF2">
    <property type="entry name" value="FATTY ACID-BINDING PROTEIN TM_1468"/>
    <property type="match status" value="1"/>
</dbReference>